<accession>A0A1S3FY42</accession>
<feature type="compositionally biased region" description="Acidic residues" evidence="2">
    <location>
        <begin position="37"/>
        <end position="47"/>
    </location>
</feature>
<dbReference type="InterPro" id="IPR026697">
    <property type="entry name" value="DNAAF6"/>
</dbReference>
<dbReference type="GO" id="GO:0030317">
    <property type="term" value="P:flagellated sperm motility"/>
    <property type="evidence" value="ECO:0007669"/>
    <property type="project" value="TreeGrafter"/>
</dbReference>
<dbReference type="Proteomes" id="UP000081671">
    <property type="component" value="Unplaced"/>
</dbReference>
<organism evidence="4 5">
    <name type="scientific">Dipodomys ordii</name>
    <name type="common">Ord's kangaroo rat</name>
    <dbReference type="NCBI Taxonomy" id="10020"/>
    <lineage>
        <taxon>Eukaryota</taxon>
        <taxon>Metazoa</taxon>
        <taxon>Chordata</taxon>
        <taxon>Craniata</taxon>
        <taxon>Vertebrata</taxon>
        <taxon>Euteleostomi</taxon>
        <taxon>Mammalia</taxon>
        <taxon>Eutheria</taxon>
        <taxon>Euarchontoglires</taxon>
        <taxon>Glires</taxon>
        <taxon>Rodentia</taxon>
        <taxon>Castorimorpha</taxon>
        <taxon>Heteromyidae</taxon>
        <taxon>Dipodomyinae</taxon>
        <taxon>Dipodomys</taxon>
    </lineage>
</organism>
<dbReference type="InterPro" id="IPR041442">
    <property type="entry name" value="PIH1D1/2/3_CS-like"/>
</dbReference>
<dbReference type="PANTHER" id="PTHR21083:SF0">
    <property type="entry name" value="DYNEIN AXONEMAL ASSEMBLY FACTOR 6"/>
    <property type="match status" value="1"/>
</dbReference>
<reference evidence="5" key="1">
    <citation type="submission" date="2025-08" db="UniProtKB">
        <authorList>
            <consortium name="RefSeq"/>
        </authorList>
    </citation>
    <scope>IDENTIFICATION</scope>
    <source>
        <tissue evidence="5">Kidney</tissue>
    </source>
</reference>
<dbReference type="GO" id="GO:0051087">
    <property type="term" value="F:protein-folding chaperone binding"/>
    <property type="evidence" value="ECO:0007669"/>
    <property type="project" value="InterPro"/>
</dbReference>
<evidence type="ECO:0000313" key="5">
    <source>
        <dbReference type="RefSeq" id="XP_012881295.1"/>
    </source>
</evidence>
<feature type="domain" description="PIH1D1/2/3 CS-like" evidence="3">
    <location>
        <begin position="106"/>
        <end position="201"/>
    </location>
</feature>
<dbReference type="KEGG" id="dord:105992781"/>
<feature type="region of interest" description="Disordered" evidence="2">
    <location>
        <begin position="34"/>
        <end position="97"/>
    </location>
</feature>
<dbReference type="CDD" id="cd00298">
    <property type="entry name" value="ACD_sHsps_p23-like"/>
    <property type="match status" value="1"/>
</dbReference>
<proteinExistence type="inferred from homology"/>
<dbReference type="InParanoid" id="A0A1S3FY42"/>
<dbReference type="GO" id="GO:0045505">
    <property type="term" value="F:dynein intermediate chain binding"/>
    <property type="evidence" value="ECO:0007669"/>
    <property type="project" value="TreeGrafter"/>
</dbReference>
<evidence type="ECO:0000259" key="3">
    <source>
        <dbReference type="Pfam" id="PF18201"/>
    </source>
</evidence>
<dbReference type="RefSeq" id="XP_012881295.1">
    <property type="nucleotide sequence ID" value="XM_013025841.1"/>
</dbReference>
<name>A0A1S3FY42_DIPOR</name>
<dbReference type="GO" id="GO:0070286">
    <property type="term" value="P:axonemal dynein complex assembly"/>
    <property type="evidence" value="ECO:0007669"/>
    <property type="project" value="InterPro"/>
</dbReference>
<gene>
    <name evidence="5" type="primary">Pih1d3</name>
</gene>
<evidence type="ECO:0000256" key="1">
    <source>
        <dbReference type="ARBA" id="ARBA00008511"/>
    </source>
</evidence>
<dbReference type="Pfam" id="PF18201">
    <property type="entry name" value="PIH1_CS"/>
    <property type="match status" value="1"/>
</dbReference>
<dbReference type="CTD" id="139212"/>
<evidence type="ECO:0000313" key="4">
    <source>
        <dbReference type="Proteomes" id="UP000081671"/>
    </source>
</evidence>
<comment type="similarity">
    <text evidence="1">Belongs to the PIH1 family.</text>
</comment>
<dbReference type="STRING" id="10020.ENSDORP00000005736"/>
<dbReference type="FunCoup" id="A0A1S3FY42">
    <property type="interactions" value="258"/>
</dbReference>
<protein>
    <submittedName>
        <fullName evidence="5">Protein PIH1D3</fullName>
    </submittedName>
</protein>
<evidence type="ECO:0000256" key="2">
    <source>
        <dbReference type="SAM" id="MobiDB-lite"/>
    </source>
</evidence>
<dbReference type="GO" id="GO:0005737">
    <property type="term" value="C:cytoplasm"/>
    <property type="evidence" value="ECO:0007669"/>
    <property type="project" value="TreeGrafter"/>
</dbReference>
<dbReference type="AlphaFoldDB" id="A0A1S3FY42"/>
<keyword evidence="4" id="KW-1185">Reference proteome</keyword>
<sequence length="208" mass="23529">MEPDNMDPENTELESRGVEMVTSVSALQALSNLLYPEGEEEEEDFDSEQSSSTFGAMSPGNIGPRKIEELRPITQSTDENSEDIWDPKEVPDTADPDDIWDDREIPEHEIIFKQQVGTEDVYLAFTRKDPSTACCQEIVVKIQLPDTNPSDIHIDVEDTYLDLRTPNKKLLVTFPQPVQGSSAKASFIMETETLEVTINVQRDFEILY</sequence>
<dbReference type="OrthoDB" id="25887at2759"/>
<dbReference type="GeneID" id="105992781"/>
<dbReference type="PANTHER" id="PTHR21083">
    <property type="entry name" value="TWISTER"/>
    <property type="match status" value="1"/>
</dbReference>